<protein>
    <recommendedName>
        <fullName evidence="7">tRNA (guanine-N(7)-)-methyltransferase</fullName>
        <ecNumber evidence="7">2.1.1.33</ecNumber>
    </recommendedName>
    <alternativeName>
        <fullName evidence="7">tRNA (guanine(46)-N(7))-methyltransferase</fullName>
    </alternativeName>
    <alternativeName>
        <fullName evidence="7">tRNA(m7G46)-methyltransferase</fullName>
    </alternativeName>
</protein>
<evidence type="ECO:0000313" key="8">
    <source>
        <dbReference type="EMBL" id="KDM92679.1"/>
    </source>
</evidence>
<dbReference type="OrthoDB" id="9802090at2"/>
<dbReference type="RefSeq" id="WP_036749466.1">
    <property type="nucleotide sequence ID" value="NZ_JAGSGC010000005.1"/>
</dbReference>
<comment type="pathway">
    <text evidence="7">tRNA modification; N(7)-methylguanine-tRNA biosynthesis.</text>
</comment>
<feature type="binding site" evidence="7">
    <location>
        <position position="154"/>
    </location>
    <ligand>
        <name>substrate</name>
    </ligand>
</feature>
<organism evidence="8 9">
    <name type="scientific">Photobacterium galatheae</name>
    <dbReference type="NCBI Taxonomy" id="1654360"/>
    <lineage>
        <taxon>Bacteria</taxon>
        <taxon>Pseudomonadati</taxon>
        <taxon>Pseudomonadota</taxon>
        <taxon>Gammaproteobacteria</taxon>
        <taxon>Vibrionales</taxon>
        <taxon>Vibrionaceae</taxon>
        <taxon>Photobacterium</taxon>
    </lineage>
</organism>
<comment type="catalytic activity">
    <reaction evidence="1 7">
        <text>guanosine(46) in tRNA + S-adenosyl-L-methionine = N(7)-methylguanosine(46) in tRNA + S-adenosyl-L-homocysteine</text>
        <dbReference type="Rhea" id="RHEA:42708"/>
        <dbReference type="Rhea" id="RHEA-COMP:10188"/>
        <dbReference type="Rhea" id="RHEA-COMP:10189"/>
        <dbReference type="ChEBI" id="CHEBI:57856"/>
        <dbReference type="ChEBI" id="CHEBI:59789"/>
        <dbReference type="ChEBI" id="CHEBI:74269"/>
        <dbReference type="ChEBI" id="CHEBI:74480"/>
        <dbReference type="EC" id="2.1.1.33"/>
    </reaction>
</comment>
<dbReference type="EC" id="2.1.1.33" evidence="7"/>
<keyword evidence="5 7" id="KW-0949">S-adenosyl-L-methionine</keyword>
<name>A0A066RQS9_9GAMM</name>
<dbReference type="InterPro" id="IPR055361">
    <property type="entry name" value="tRNA_methyltr_TrmB_bact"/>
</dbReference>
<keyword evidence="9" id="KW-1185">Reference proteome</keyword>
<evidence type="ECO:0000256" key="1">
    <source>
        <dbReference type="ARBA" id="ARBA00000142"/>
    </source>
</evidence>
<dbReference type="AlphaFoldDB" id="A0A066RQS9"/>
<keyword evidence="4 7" id="KW-0808">Transferase</keyword>
<evidence type="ECO:0000256" key="3">
    <source>
        <dbReference type="ARBA" id="ARBA00022603"/>
    </source>
</evidence>
<keyword evidence="3 7" id="KW-0489">Methyltransferase</keyword>
<dbReference type="PROSITE" id="PS51625">
    <property type="entry name" value="SAM_MT_TRMB"/>
    <property type="match status" value="1"/>
</dbReference>
<feature type="binding site" evidence="7">
    <location>
        <position position="75"/>
    </location>
    <ligand>
        <name>S-adenosyl-L-methionine</name>
        <dbReference type="ChEBI" id="CHEBI:59789"/>
    </ligand>
</feature>
<feature type="binding site" evidence="7">
    <location>
        <position position="186"/>
    </location>
    <ligand>
        <name>substrate</name>
    </ligand>
</feature>
<evidence type="ECO:0000256" key="6">
    <source>
        <dbReference type="ARBA" id="ARBA00022694"/>
    </source>
</evidence>
<evidence type="ECO:0000256" key="7">
    <source>
        <dbReference type="HAMAP-Rule" id="MF_01057"/>
    </source>
</evidence>
<proteinExistence type="inferred from homology"/>
<dbReference type="FunFam" id="3.40.50.150:FF:000024">
    <property type="entry name" value="tRNA (guanine-N(7)-)-methyltransferase"/>
    <property type="match status" value="1"/>
</dbReference>
<dbReference type="SUPFAM" id="SSF53335">
    <property type="entry name" value="S-adenosyl-L-methionine-dependent methyltransferases"/>
    <property type="match status" value="1"/>
</dbReference>
<keyword evidence="6 7" id="KW-0819">tRNA processing</keyword>
<evidence type="ECO:0000256" key="2">
    <source>
        <dbReference type="ARBA" id="ARBA00003015"/>
    </source>
</evidence>
<feature type="binding site" evidence="7">
    <location>
        <begin position="223"/>
        <end position="226"/>
    </location>
    <ligand>
        <name>substrate</name>
    </ligand>
</feature>
<feature type="binding site" evidence="7">
    <location>
        <position position="127"/>
    </location>
    <ligand>
        <name>S-adenosyl-L-methionine</name>
        <dbReference type="ChEBI" id="CHEBI:59789"/>
    </ligand>
</feature>
<dbReference type="Gene3D" id="3.40.50.150">
    <property type="entry name" value="Vaccinia Virus protein VP39"/>
    <property type="match status" value="1"/>
</dbReference>
<dbReference type="Pfam" id="PF02390">
    <property type="entry name" value="Methyltransf_4"/>
    <property type="match status" value="1"/>
</dbReference>
<gene>
    <name evidence="7" type="primary">trmB</name>
    <name evidence="8" type="ORF">EA58_04695</name>
</gene>
<dbReference type="STRING" id="1654360.EA58_04695"/>
<dbReference type="PANTHER" id="PTHR23417">
    <property type="entry name" value="3-DEOXY-D-MANNO-OCTULOSONIC-ACID TRANSFERASE/TRNA GUANINE-N 7 - -METHYLTRANSFERASE"/>
    <property type="match status" value="1"/>
</dbReference>
<comment type="function">
    <text evidence="2 7">Catalyzes the formation of N(7)-methylguanine at position 46 (m7G46) in tRNA.</text>
</comment>
<dbReference type="Proteomes" id="UP000027192">
    <property type="component" value="Unassembled WGS sequence"/>
</dbReference>
<sequence>MSQESRTNADVTLTEYTEDGKLVRKIRSFVRREGRLTKGQQHALDNNWPSMGIDFEQKPLNWTEVFGREGHVVLEIGFGMGASLVEMAKNAPEKNFIGIEVHSPGVGACLMAAEEAGLTNLRVMCHDAVEVFDYMIPDGSLDTVQLFFPDPWHKARHHKRRIVQPAFVEMVRKKLKIGGIFHMATDWENYAEHMVEVMNAAPGYENTATDGDYVPRPDDRPLTKFEARGHRLGHGVWDMKFARTE</sequence>
<dbReference type="EMBL" id="JMIB01000006">
    <property type="protein sequence ID" value="KDM92679.1"/>
    <property type="molecule type" value="Genomic_DNA"/>
</dbReference>
<dbReference type="InterPro" id="IPR029063">
    <property type="entry name" value="SAM-dependent_MTases_sf"/>
</dbReference>
<comment type="caution">
    <text evidence="8">The sequence shown here is derived from an EMBL/GenBank/DDBJ whole genome shotgun (WGS) entry which is preliminary data.</text>
</comment>
<comment type="caution">
    <text evidence="7">Lacks conserved residue(s) required for the propagation of feature annotation.</text>
</comment>
<dbReference type="GO" id="GO:0008176">
    <property type="term" value="F:tRNA (guanine(46)-N7)-methyltransferase activity"/>
    <property type="evidence" value="ECO:0007669"/>
    <property type="project" value="UniProtKB-UniRule"/>
</dbReference>
<reference evidence="8 9" key="1">
    <citation type="submission" date="2014-04" db="EMBL/GenBank/DDBJ databases">
        <title>Draft genome sequence of Photobacterium halotolerans S2753: a solonamide, ngercheumicin and holomycin producer.</title>
        <authorList>
            <person name="Machado H.R."/>
            <person name="Gram L."/>
        </authorList>
    </citation>
    <scope>NUCLEOTIDE SEQUENCE [LARGE SCALE GENOMIC DNA]</scope>
    <source>
        <strain evidence="8 9">S2753</strain>
    </source>
</reference>
<dbReference type="UniPathway" id="UPA00989"/>
<evidence type="ECO:0000313" key="9">
    <source>
        <dbReference type="Proteomes" id="UP000027192"/>
    </source>
</evidence>
<feature type="binding site" evidence="7">
    <location>
        <position position="100"/>
    </location>
    <ligand>
        <name>S-adenosyl-L-methionine</name>
        <dbReference type="ChEBI" id="CHEBI:59789"/>
    </ligand>
</feature>
<comment type="similarity">
    <text evidence="7">Belongs to the class I-like SAM-binding methyltransferase superfamily. TrmB family.</text>
</comment>
<dbReference type="NCBIfam" id="TIGR00091">
    <property type="entry name" value="tRNA (guanosine(46)-N7)-methyltransferase TrmB"/>
    <property type="match status" value="1"/>
</dbReference>
<dbReference type="GO" id="GO:0043527">
    <property type="term" value="C:tRNA methyltransferase complex"/>
    <property type="evidence" value="ECO:0007669"/>
    <property type="project" value="TreeGrafter"/>
</dbReference>
<evidence type="ECO:0000256" key="4">
    <source>
        <dbReference type="ARBA" id="ARBA00022679"/>
    </source>
</evidence>
<dbReference type="InterPro" id="IPR003358">
    <property type="entry name" value="tRNA_(Gua-N-7)_MeTrfase_Trmb"/>
</dbReference>
<dbReference type="CDD" id="cd02440">
    <property type="entry name" value="AdoMet_MTases"/>
    <property type="match status" value="1"/>
</dbReference>
<accession>A0A066RQS9</accession>
<dbReference type="HAMAP" id="MF_01057">
    <property type="entry name" value="tRNA_methyltr_TrmB"/>
    <property type="match status" value="1"/>
</dbReference>
<feature type="binding site" evidence="7">
    <location>
        <position position="150"/>
    </location>
    <ligand>
        <name>S-adenosyl-L-methionine</name>
        <dbReference type="ChEBI" id="CHEBI:59789"/>
    </ligand>
</feature>
<dbReference type="PANTHER" id="PTHR23417:SF14">
    <property type="entry name" value="PENTACOTRIPEPTIDE-REPEAT REGION OF PRORP DOMAIN-CONTAINING PROTEIN"/>
    <property type="match status" value="1"/>
</dbReference>
<evidence type="ECO:0000256" key="5">
    <source>
        <dbReference type="ARBA" id="ARBA00022691"/>
    </source>
</evidence>